<dbReference type="CDD" id="cd01317">
    <property type="entry name" value="DHOase_IIa"/>
    <property type="match status" value="1"/>
</dbReference>
<dbReference type="EC" id="3.5.2.3" evidence="6"/>
<gene>
    <name evidence="6" type="primary">pyrC</name>
    <name evidence="8" type="ORF">dnl_42770</name>
</gene>
<dbReference type="Pfam" id="PF12890">
    <property type="entry name" value="DHOase"/>
    <property type="match status" value="1"/>
</dbReference>
<feature type="binding site" evidence="6">
    <location>
        <position position="309"/>
    </location>
    <ligand>
        <name>substrate</name>
    </ligand>
</feature>
<comment type="similarity">
    <text evidence="2 6">Belongs to the metallo-dependent hydrolases superfamily. DHOase family. Class I DHOase subfamily.</text>
</comment>
<dbReference type="InterPro" id="IPR050138">
    <property type="entry name" value="DHOase/Allantoinase_Hydrolase"/>
</dbReference>
<reference evidence="8" key="1">
    <citation type="journal article" date="2021" name="Microb. Physiol.">
        <title>Proteogenomic Insights into the Physiology of Marine, Sulfate-Reducing, Filamentous Desulfonema limicola and Desulfonema magnum.</title>
        <authorList>
            <person name="Schnaars V."/>
            <person name="Wohlbrand L."/>
            <person name="Scheve S."/>
            <person name="Hinrichs C."/>
            <person name="Reinhardt R."/>
            <person name="Rabus R."/>
        </authorList>
    </citation>
    <scope>NUCLEOTIDE SEQUENCE</scope>
    <source>
        <strain evidence="8">5ac10</strain>
    </source>
</reference>
<dbReference type="PROSITE" id="PS00483">
    <property type="entry name" value="DIHYDROOROTASE_2"/>
    <property type="match status" value="1"/>
</dbReference>
<feature type="binding site" evidence="6">
    <location>
        <position position="60"/>
    </location>
    <ligand>
        <name>Zn(2+)</name>
        <dbReference type="ChEBI" id="CHEBI:29105"/>
        <label>1</label>
    </ligand>
</feature>
<dbReference type="GO" id="GO:0004151">
    <property type="term" value="F:dihydroorotase activity"/>
    <property type="evidence" value="ECO:0007669"/>
    <property type="project" value="UniProtKB-UniRule"/>
</dbReference>
<dbReference type="HAMAP" id="MF_00220_B">
    <property type="entry name" value="PyrC_classI_B"/>
    <property type="match status" value="1"/>
</dbReference>
<protein>
    <recommendedName>
        <fullName evidence="6">Dihydroorotase</fullName>
        <shortName evidence="6">DHOase</shortName>
        <ecNumber evidence="6">3.5.2.3</ecNumber>
    </recommendedName>
</protein>
<comment type="cofactor">
    <cofactor evidence="6">
        <name>Zn(2+)</name>
        <dbReference type="ChEBI" id="CHEBI:29105"/>
    </cofactor>
    <text evidence="6">Binds 2 Zn(2+) ions per subunit.</text>
</comment>
<dbReference type="GO" id="GO:0006145">
    <property type="term" value="P:purine nucleobase catabolic process"/>
    <property type="evidence" value="ECO:0007669"/>
    <property type="project" value="TreeGrafter"/>
</dbReference>
<feature type="active site" evidence="6">
    <location>
        <position position="305"/>
    </location>
</feature>
<feature type="binding site" evidence="6">
    <location>
        <position position="152"/>
    </location>
    <ligand>
        <name>Zn(2+)</name>
        <dbReference type="ChEBI" id="CHEBI:29105"/>
        <label>2</label>
    </ligand>
</feature>
<evidence type="ECO:0000256" key="4">
    <source>
        <dbReference type="ARBA" id="ARBA00022801"/>
    </source>
</evidence>
<sequence length="421" mass="45099">MGMLIKNGRIVDPGNMDCISDILIENGKIKDIAPGIPETAAEKVIDASGKIIVPGLIDMHVHFREPGQEYKETIESGCQAAARGGFTAVCTMPNTDPVNDNAQVTKFILEKAKQANGVKVYPVAAISRGLEGKTLCEYGELKQAGAIALSDDGRPVISSQLMRRALEYANGFGLPIISHCEDIDLAGNGAMNEGETATRMGLPGIPNAVESIMVIRDIALSELTGIPVHIAHVSTAESVHAIRDAKKRGIPVTAETAPHYFTLTEKAVENYNTNAKMNPPLRTEQDRQAVRNGLADGTIDVIATDHAPHHVLEKEVEFDKAANGIVGLETSLPLGLKLVEEGVLTMAGLIEKMSINPARILGLERGIKVGNAADITVIDPDAVWTVNKDEFLSVSRNTPFHGWEVRGKAVLMIVDGSSHEC</sequence>
<dbReference type="AlphaFoldDB" id="A0A975BB26"/>
<evidence type="ECO:0000256" key="5">
    <source>
        <dbReference type="ARBA" id="ARBA00022975"/>
    </source>
</evidence>
<feature type="binding site" evidence="6">
    <location>
        <begin position="62"/>
        <end position="64"/>
    </location>
    <ligand>
        <name>substrate</name>
    </ligand>
</feature>
<dbReference type="InterPro" id="IPR024403">
    <property type="entry name" value="DHOase_cat"/>
</dbReference>
<keyword evidence="9" id="KW-1185">Reference proteome</keyword>
<feature type="binding site" evidence="6">
    <location>
        <position position="305"/>
    </location>
    <ligand>
        <name>Zn(2+)</name>
        <dbReference type="ChEBI" id="CHEBI:29105"/>
        <label>1</label>
    </ligand>
</feature>
<feature type="binding site" evidence="6">
    <location>
        <position position="179"/>
    </location>
    <ligand>
        <name>Zn(2+)</name>
        <dbReference type="ChEBI" id="CHEBI:29105"/>
        <label>2</label>
    </ligand>
</feature>
<name>A0A975BB26_9BACT</name>
<dbReference type="GO" id="GO:0004038">
    <property type="term" value="F:allantoinase activity"/>
    <property type="evidence" value="ECO:0007669"/>
    <property type="project" value="TreeGrafter"/>
</dbReference>
<dbReference type="SUPFAM" id="SSF51338">
    <property type="entry name" value="Composite domain of metallo-dependent hydrolases"/>
    <property type="match status" value="1"/>
</dbReference>
<dbReference type="GO" id="GO:0008270">
    <property type="term" value="F:zinc ion binding"/>
    <property type="evidence" value="ECO:0007669"/>
    <property type="project" value="UniProtKB-UniRule"/>
</dbReference>
<feature type="binding site" evidence="6">
    <location>
        <position position="152"/>
    </location>
    <ligand>
        <name>Zn(2+)</name>
        <dbReference type="ChEBI" id="CHEBI:29105"/>
        <label>1</label>
    </ligand>
</feature>
<dbReference type="GO" id="GO:0044205">
    <property type="term" value="P:'de novo' UMP biosynthetic process"/>
    <property type="evidence" value="ECO:0007669"/>
    <property type="project" value="UniProtKB-UniRule"/>
</dbReference>
<dbReference type="GO" id="GO:0005737">
    <property type="term" value="C:cytoplasm"/>
    <property type="evidence" value="ECO:0007669"/>
    <property type="project" value="TreeGrafter"/>
</dbReference>
<feature type="binding site" evidence="6">
    <location>
        <position position="232"/>
    </location>
    <ligand>
        <name>Zn(2+)</name>
        <dbReference type="ChEBI" id="CHEBI:29105"/>
        <label>2</label>
    </ligand>
</feature>
<keyword evidence="3 6" id="KW-0479">Metal-binding</keyword>
<dbReference type="PANTHER" id="PTHR43668:SF2">
    <property type="entry name" value="ALLANTOINASE"/>
    <property type="match status" value="1"/>
</dbReference>
<proteinExistence type="inferred from homology"/>
<dbReference type="EMBL" id="CP061799">
    <property type="protein sequence ID" value="QTA81920.1"/>
    <property type="molecule type" value="Genomic_DNA"/>
</dbReference>
<feature type="domain" description="Dihydroorotase catalytic" evidence="7">
    <location>
        <begin position="49"/>
        <end position="238"/>
    </location>
</feature>
<comment type="caution">
    <text evidence="6">Lacks conserved residue(s) required for the propagation of feature annotation.</text>
</comment>
<feature type="binding site" evidence="6">
    <location>
        <position position="278"/>
    </location>
    <ligand>
        <name>substrate</name>
    </ligand>
</feature>
<keyword evidence="6" id="KW-0862">Zinc</keyword>
<evidence type="ECO:0000259" key="7">
    <source>
        <dbReference type="Pfam" id="PF12890"/>
    </source>
</evidence>
<dbReference type="Gene3D" id="3.20.20.140">
    <property type="entry name" value="Metal-dependent hydrolases"/>
    <property type="match status" value="1"/>
</dbReference>
<dbReference type="InterPro" id="IPR004722">
    <property type="entry name" value="DHOase"/>
</dbReference>
<evidence type="ECO:0000313" key="9">
    <source>
        <dbReference type="Proteomes" id="UP000663720"/>
    </source>
</evidence>
<dbReference type="SUPFAM" id="SSF51556">
    <property type="entry name" value="Metallo-dependent hydrolases"/>
    <property type="match status" value="1"/>
</dbReference>
<dbReference type="Proteomes" id="UP000663720">
    <property type="component" value="Chromosome"/>
</dbReference>
<evidence type="ECO:0000256" key="6">
    <source>
        <dbReference type="HAMAP-Rule" id="MF_00220"/>
    </source>
</evidence>
<comment type="catalytic activity">
    <reaction evidence="6">
        <text>(S)-dihydroorotate + H2O = N-carbamoyl-L-aspartate + H(+)</text>
        <dbReference type="Rhea" id="RHEA:24296"/>
        <dbReference type="ChEBI" id="CHEBI:15377"/>
        <dbReference type="ChEBI" id="CHEBI:15378"/>
        <dbReference type="ChEBI" id="CHEBI:30864"/>
        <dbReference type="ChEBI" id="CHEBI:32814"/>
        <dbReference type="EC" id="3.5.2.3"/>
    </reaction>
</comment>
<evidence type="ECO:0000256" key="2">
    <source>
        <dbReference type="ARBA" id="ARBA00010286"/>
    </source>
</evidence>
<dbReference type="PANTHER" id="PTHR43668">
    <property type="entry name" value="ALLANTOINASE"/>
    <property type="match status" value="1"/>
</dbReference>
<dbReference type="NCBIfam" id="TIGR00857">
    <property type="entry name" value="pyrC_multi"/>
    <property type="match status" value="1"/>
</dbReference>
<dbReference type="KEGG" id="dli:dnl_42770"/>
<dbReference type="PROSITE" id="PS00482">
    <property type="entry name" value="DIHYDROOROTASE_1"/>
    <property type="match status" value="1"/>
</dbReference>
<evidence type="ECO:0000313" key="8">
    <source>
        <dbReference type="EMBL" id="QTA81920.1"/>
    </source>
</evidence>
<feature type="binding site" evidence="6">
    <location>
        <position position="62"/>
    </location>
    <ligand>
        <name>Zn(2+)</name>
        <dbReference type="ChEBI" id="CHEBI:29105"/>
        <label>1</label>
    </ligand>
</feature>
<accession>A0A975BB26</accession>
<organism evidence="8 9">
    <name type="scientific">Desulfonema limicola</name>
    <dbReference type="NCBI Taxonomy" id="45656"/>
    <lineage>
        <taxon>Bacteria</taxon>
        <taxon>Pseudomonadati</taxon>
        <taxon>Thermodesulfobacteriota</taxon>
        <taxon>Desulfobacteria</taxon>
        <taxon>Desulfobacterales</taxon>
        <taxon>Desulfococcaceae</taxon>
        <taxon>Desulfonema</taxon>
    </lineage>
</organism>
<keyword evidence="5 6" id="KW-0665">Pyrimidine biosynthesis</keyword>
<evidence type="ECO:0000256" key="1">
    <source>
        <dbReference type="ARBA" id="ARBA00002368"/>
    </source>
</evidence>
<feature type="binding site" evidence="6">
    <location>
        <position position="94"/>
    </location>
    <ligand>
        <name>substrate</name>
    </ligand>
</feature>
<dbReference type="InterPro" id="IPR002195">
    <property type="entry name" value="Dihydroorotase_CS"/>
</dbReference>
<evidence type="ECO:0000256" key="3">
    <source>
        <dbReference type="ARBA" id="ARBA00022723"/>
    </source>
</evidence>
<keyword evidence="4 6" id="KW-0378">Hydrolase</keyword>
<comment type="pathway">
    <text evidence="6">Pyrimidine metabolism; UMP biosynthesis via de novo pathway; (S)-dihydroorotate from bicarbonate: step 3/3.</text>
</comment>
<dbReference type="InterPro" id="IPR032466">
    <property type="entry name" value="Metal_Hydrolase"/>
</dbReference>
<comment type="function">
    <text evidence="1 6">Catalyzes the reversible cyclization of carbamoyl aspartate to dihydroorotate.</text>
</comment>
<dbReference type="RefSeq" id="WP_207687900.1">
    <property type="nucleotide sequence ID" value="NZ_CP061799.1"/>
</dbReference>
<dbReference type="Gene3D" id="2.30.40.10">
    <property type="entry name" value="Urease, subunit C, domain 1"/>
    <property type="match status" value="1"/>
</dbReference>
<dbReference type="InterPro" id="IPR011059">
    <property type="entry name" value="Metal-dep_hydrolase_composite"/>
</dbReference>